<organism evidence="1 2">
    <name type="scientific">Desulfoluna limicola</name>
    <dbReference type="NCBI Taxonomy" id="2810562"/>
    <lineage>
        <taxon>Bacteria</taxon>
        <taxon>Pseudomonadati</taxon>
        <taxon>Thermodesulfobacteriota</taxon>
        <taxon>Desulfobacteria</taxon>
        <taxon>Desulfobacterales</taxon>
        <taxon>Desulfolunaceae</taxon>
        <taxon>Desulfoluna</taxon>
    </lineage>
</organism>
<evidence type="ECO:0000313" key="1">
    <source>
        <dbReference type="EMBL" id="BCS96008.1"/>
    </source>
</evidence>
<evidence type="ECO:0000313" key="2">
    <source>
        <dbReference type="Proteomes" id="UP001320148"/>
    </source>
</evidence>
<dbReference type="Proteomes" id="UP001320148">
    <property type="component" value="Chromosome"/>
</dbReference>
<proteinExistence type="predicted"/>
<accession>A0ABN6F0E4</accession>
<name>A0ABN6F0E4_9BACT</name>
<gene>
    <name evidence="1" type="ORF">DSLASN_16400</name>
</gene>
<keyword evidence="2" id="KW-1185">Reference proteome</keyword>
<sequence length="84" mass="9664">MEFARTPEELDALVDANPDRYPSEFIEEGSLADTLMKTNSFMELTALSKMPADQEQMKQWGLTEDQWAEQVTLAWLAFMHEHGI</sequence>
<dbReference type="RefSeq" id="WP_236892371.1">
    <property type="nucleotide sequence ID" value="NZ_AP024488.1"/>
</dbReference>
<dbReference type="EMBL" id="AP024488">
    <property type="protein sequence ID" value="BCS96008.1"/>
    <property type="molecule type" value="Genomic_DNA"/>
</dbReference>
<protein>
    <submittedName>
        <fullName evidence="1">Uncharacterized protein</fullName>
    </submittedName>
</protein>
<reference evidence="1 2" key="1">
    <citation type="submission" date="2021-02" db="EMBL/GenBank/DDBJ databases">
        <title>Complete genome of Desulfoluna sp. strain ASN36.</title>
        <authorList>
            <person name="Takahashi A."/>
            <person name="Kojima H."/>
            <person name="Fukui M."/>
        </authorList>
    </citation>
    <scope>NUCLEOTIDE SEQUENCE [LARGE SCALE GENOMIC DNA]</scope>
    <source>
        <strain evidence="1 2">ASN36</strain>
    </source>
</reference>